<sequence length="677" mass="78123">MMKNDKFNLWQVLLPLLPLLMILASCRKSAEETADNLRIEKLHQLDELLNAQSPQAKTEIEKGMKLAKDSLTFYEYYARKGRWFCQSATPDSTVGYVDRTLRFALRQPDTPRRNGLLAYTYNCQGINYHNFHRKADEVVSLYQSAYAYSMRSDVQHQAPSICANLGDAYLFKNQLPQAASWYRRALFLVDSLQLPKEENVSLYVGLATIYLKLNDFDASLQCYQQTEDHLPQMSLAMQAYYLNNYGNYYYYKKDYAQSLRKFLQLKQLLEKHKKGDCFDMYLCKLNMADVYLNLDSIAQSEKYLAESEPFMVANHDREAVYYCNTIHIGQEVKKGDMAAVTRILDSERQQFGEDLSNLVAFNLRQIRNQYLQRYYLAKGDYRMAFENLRRDMQKNDSLEHNRIKMRASEIMDRFTQDTLKLHHDLVLEHKTAQLNQTRFIALAVVLLILLLCMFFVIKSMRSGKRLEESRHRVLQLKLEGARNRISPHFVFNVLNNKILHAGTAEADELMGLARLIRSNLDLSCQSKVSLAAEIGFVKQYLAVETPLMSDDFDFSLQIDPEVDVENTYIPSMFVQILVENALVHGLRGWEGRKILQVKVGRKQPGYTVVSVLDNGRGFDIRQKGKKRTGLGIITQTLAVVNEHNRHKMTFSLQNRKAEDGSVAGCLAQVCIPDGFVM</sequence>
<dbReference type="SUPFAM" id="SSF48452">
    <property type="entry name" value="TPR-like"/>
    <property type="match status" value="2"/>
</dbReference>
<dbReference type="GO" id="GO:0016020">
    <property type="term" value="C:membrane"/>
    <property type="evidence" value="ECO:0007669"/>
    <property type="project" value="InterPro"/>
</dbReference>
<dbReference type="PROSITE" id="PS50005">
    <property type="entry name" value="TPR"/>
    <property type="match status" value="1"/>
</dbReference>
<dbReference type="InterPro" id="IPR010559">
    <property type="entry name" value="Sig_transdc_His_kin_internal"/>
</dbReference>
<dbReference type="RefSeq" id="WP_153091049.1">
    <property type="nucleotide sequence ID" value="NZ_VZAH01000136.1"/>
</dbReference>
<dbReference type="Pfam" id="PF06580">
    <property type="entry name" value="His_kinase"/>
    <property type="match status" value="1"/>
</dbReference>
<feature type="domain" description="Signal transduction histidine kinase internal region" evidence="3">
    <location>
        <begin position="478"/>
        <end position="545"/>
    </location>
</feature>
<dbReference type="InterPro" id="IPR050640">
    <property type="entry name" value="Bact_2-comp_sensor_kinase"/>
</dbReference>
<dbReference type="PROSITE" id="PS51257">
    <property type="entry name" value="PROKAR_LIPOPROTEIN"/>
    <property type="match status" value="1"/>
</dbReference>
<proteinExistence type="predicted"/>
<dbReference type="InterPro" id="IPR019734">
    <property type="entry name" value="TPR_rpt"/>
</dbReference>
<dbReference type="SMART" id="SM00028">
    <property type="entry name" value="TPR"/>
    <property type="match status" value="3"/>
</dbReference>
<evidence type="ECO:0000313" key="5">
    <source>
        <dbReference type="Proteomes" id="UP000477980"/>
    </source>
</evidence>
<keyword evidence="2" id="KW-0472">Membrane</keyword>
<name>A0A6G1VPI3_9BACT</name>
<keyword evidence="1" id="KW-0802">TPR repeat</keyword>
<dbReference type="PANTHER" id="PTHR34220:SF7">
    <property type="entry name" value="SENSOR HISTIDINE KINASE YPDA"/>
    <property type="match status" value="1"/>
</dbReference>
<dbReference type="Proteomes" id="UP000477980">
    <property type="component" value="Unassembled WGS sequence"/>
</dbReference>
<evidence type="ECO:0000313" key="4">
    <source>
        <dbReference type="EMBL" id="MQP15407.1"/>
    </source>
</evidence>
<dbReference type="Gene3D" id="3.30.565.10">
    <property type="entry name" value="Histidine kinase-like ATPase, C-terminal domain"/>
    <property type="match status" value="1"/>
</dbReference>
<feature type="transmembrane region" description="Helical" evidence="2">
    <location>
        <begin position="439"/>
        <end position="457"/>
    </location>
</feature>
<evidence type="ECO:0000256" key="1">
    <source>
        <dbReference type="PROSITE-ProRule" id="PRU00339"/>
    </source>
</evidence>
<accession>A0A6G1VPI3</accession>
<protein>
    <recommendedName>
        <fullName evidence="3">Signal transduction histidine kinase internal region domain-containing protein</fullName>
    </recommendedName>
</protein>
<dbReference type="GO" id="GO:0000155">
    <property type="term" value="F:phosphorelay sensor kinase activity"/>
    <property type="evidence" value="ECO:0007669"/>
    <property type="project" value="InterPro"/>
</dbReference>
<evidence type="ECO:0000259" key="3">
    <source>
        <dbReference type="Pfam" id="PF06580"/>
    </source>
</evidence>
<keyword evidence="2" id="KW-0812">Transmembrane</keyword>
<comment type="caution">
    <text evidence="4">The sequence shown here is derived from an EMBL/GenBank/DDBJ whole genome shotgun (WGS) entry which is preliminary data.</text>
</comment>
<dbReference type="OrthoDB" id="908907at2"/>
<reference evidence="4 5" key="1">
    <citation type="submission" date="2019-09" db="EMBL/GenBank/DDBJ databases">
        <title>Distinct polysaccharide growth profiles of human intestinal Prevotella copri isolates.</title>
        <authorList>
            <person name="Fehlner-Peach H."/>
            <person name="Magnabosco C."/>
            <person name="Raghavan V."/>
            <person name="Scher J.U."/>
            <person name="Tett A."/>
            <person name="Cox L.M."/>
            <person name="Gottsegen C."/>
            <person name="Watters A."/>
            <person name="Wiltshire- Gordon J.D."/>
            <person name="Segata N."/>
            <person name="Bonneau R."/>
            <person name="Littman D.R."/>
        </authorList>
    </citation>
    <scope>NUCLEOTIDE SEQUENCE [LARGE SCALE GENOMIC DNA]</scope>
    <source>
        <strain evidence="5">iAA917</strain>
    </source>
</reference>
<dbReference type="EMBL" id="VZAH01000136">
    <property type="protein sequence ID" value="MQP15407.1"/>
    <property type="molecule type" value="Genomic_DNA"/>
</dbReference>
<gene>
    <name evidence="4" type="ORF">F7D25_13565</name>
</gene>
<dbReference type="InterPro" id="IPR036890">
    <property type="entry name" value="HATPase_C_sf"/>
</dbReference>
<organism evidence="4 5">
    <name type="scientific">Segatella copri</name>
    <dbReference type="NCBI Taxonomy" id="165179"/>
    <lineage>
        <taxon>Bacteria</taxon>
        <taxon>Pseudomonadati</taxon>
        <taxon>Bacteroidota</taxon>
        <taxon>Bacteroidia</taxon>
        <taxon>Bacteroidales</taxon>
        <taxon>Prevotellaceae</taxon>
        <taxon>Segatella</taxon>
    </lineage>
</organism>
<keyword evidence="2" id="KW-1133">Transmembrane helix</keyword>
<dbReference type="Gene3D" id="1.25.40.10">
    <property type="entry name" value="Tetratricopeptide repeat domain"/>
    <property type="match status" value="1"/>
</dbReference>
<dbReference type="SUPFAM" id="SSF55874">
    <property type="entry name" value="ATPase domain of HSP90 chaperone/DNA topoisomerase II/histidine kinase"/>
    <property type="match status" value="1"/>
</dbReference>
<feature type="repeat" description="TPR" evidence="1">
    <location>
        <begin position="200"/>
        <end position="233"/>
    </location>
</feature>
<dbReference type="InterPro" id="IPR011990">
    <property type="entry name" value="TPR-like_helical_dom_sf"/>
</dbReference>
<evidence type="ECO:0000256" key="2">
    <source>
        <dbReference type="SAM" id="Phobius"/>
    </source>
</evidence>
<dbReference type="AlphaFoldDB" id="A0A6G1VPI3"/>
<dbReference type="PANTHER" id="PTHR34220">
    <property type="entry name" value="SENSOR HISTIDINE KINASE YPDA"/>
    <property type="match status" value="1"/>
</dbReference>